<feature type="compositionally biased region" description="Polar residues" evidence="1">
    <location>
        <begin position="161"/>
        <end position="190"/>
    </location>
</feature>
<dbReference type="OrthoDB" id="3434319at2759"/>
<dbReference type="InParanoid" id="A0A423XFX0"/>
<organism evidence="2 3">
    <name type="scientific">Cytospora leucostoma</name>
    <dbReference type="NCBI Taxonomy" id="1230097"/>
    <lineage>
        <taxon>Eukaryota</taxon>
        <taxon>Fungi</taxon>
        <taxon>Dikarya</taxon>
        <taxon>Ascomycota</taxon>
        <taxon>Pezizomycotina</taxon>
        <taxon>Sordariomycetes</taxon>
        <taxon>Sordariomycetidae</taxon>
        <taxon>Diaporthales</taxon>
        <taxon>Cytosporaceae</taxon>
        <taxon>Cytospora</taxon>
    </lineage>
</organism>
<feature type="region of interest" description="Disordered" evidence="1">
    <location>
        <begin position="53"/>
        <end position="80"/>
    </location>
</feature>
<proteinExistence type="predicted"/>
<feature type="compositionally biased region" description="Low complexity" evidence="1">
    <location>
        <begin position="199"/>
        <end position="211"/>
    </location>
</feature>
<gene>
    <name evidence="2" type="ORF">VPNG_03108</name>
</gene>
<protein>
    <submittedName>
        <fullName evidence="2">Uncharacterized protein</fullName>
    </submittedName>
</protein>
<keyword evidence="3" id="KW-1185">Reference proteome</keyword>
<name>A0A423XFX0_9PEZI</name>
<dbReference type="EMBL" id="LKEB01000010">
    <property type="protein sequence ID" value="ROW15155.1"/>
    <property type="molecule type" value="Genomic_DNA"/>
</dbReference>
<dbReference type="Proteomes" id="UP000285146">
    <property type="component" value="Unassembled WGS sequence"/>
</dbReference>
<dbReference type="STRING" id="1230097.A0A423XFX0"/>
<accession>A0A423XFX0</accession>
<evidence type="ECO:0000313" key="3">
    <source>
        <dbReference type="Proteomes" id="UP000285146"/>
    </source>
</evidence>
<evidence type="ECO:0000256" key="1">
    <source>
        <dbReference type="SAM" id="MobiDB-lite"/>
    </source>
</evidence>
<dbReference type="AlphaFoldDB" id="A0A423XFX0"/>
<reference evidence="2 3" key="1">
    <citation type="submission" date="2015-09" db="EMBL/GenBank/DDBJ databases">
        <title>Host preference determinants of Valsa canker pathogens revealed by comparative genomics.</title>
        <authorList>
            <person name="Yin Z."/>
            <person name="Huang L."/>
        </authorList>
    </citation>
    <scope>NUCLEOTIDE SEQUENCE [LARGE SCALE GENOMIC DNA]</scope>
    <source>
        <strain evidence="2 3">SXYLt</strain>
    </source>
</reference>
<comment type="caution">
    <text evidence="2">The sequence shown here is derived from an EMBL/GenBank/DDBJ whole genome shotgun (WGS) entry which is preliminary data.</text>
</comment>
<sequence length="380" mass="41426">MYPEAIDPSFDQFDGILDLPGDLSATAPTPTSIQLTLPSASLYPTSRDNLQSRVGSTTACDSSHFVPSGKPEAQGGEASDVNVEPMETPIQRLLNIDYRLITLLERLDKGLPNVTMDTLVSPIDESKSPTPAVDDILNSTREYIDILKILAGIYLQSTSCSVTPGSRGPNTSPSDQRPSDPTRTSGNDSIAESPADTVSSSIPSPPSSRSVQAGLSLDTPSLLLILTTYIHILRLYLIISAHIHQYLKEVAESNDPNLCPVPGLSFSSFPIRKLSNLSTSNHTLKLRTESGNLQTIILIQIITSLFERMETLLGLPREFRMSARRGEPQGLLSQQEFMELARTIIKRDDRGSPEHGRGGIKALRRNISEVKQLLKESIAP</sequence>
<evidence type="ECO:0000313" key="2">
    <source>
        <dbReference type="EMBL" id="ROW15155.1"/>
    </source>
</evidence>
<feature type="region of interest" description="Disordered" evidence="1">
    <location>
        <begin position="161"/>
        <end position="211"/>
    </location>
</feature>